<evidence type="ECO:0000256" key="1">
    <source>
        <dbReference type="ARBA" id="ARBA00022481"/>
    </source>
</evidence>
<proteinExistence type="predicted"/>
<dbReference type="InterPro" id="IPR045584">
    <property type="entry name" value="Pilin-like"/>
</dbReference>
<name>A0A1V6CE08_UNCT6</name>
<reference evidence="2" key="1">
    <citation type="submission" date="2017-02" db="EMBL/GenBank/DDBJ databases">
        <title>Delving into the versatile metabolic prowess of the omnipresent phylum Bacteroidetes.</title>
        <authorList>
            <person name="Nobu M.K."/>
            <person name="Mei R."/>
            <person name="Narihiro T."/>
            <person name="Kuroda K."/>
            <person name="Liu W.-T."/>
        </authorList>
    </citation>
    <scope>NUCLEOTIDE SEQUENCE</scope>
    <source>
        <strain evidence="2">ADurb.Bin131</strain>
    </source>
</reference>
<evidence type="ECO:0000313" key="2">
    <source>
        <dbReference type="EMBL" id="OQB75127.1"/>
    </source>
</evidence>
<dbReference type="InterPro" id="IPR000983">
    <property type="entry name" value="Bac_GSPG_pilin"/>
</dbReference>
<dbReference type="NCBIfam" id="TIGR02532">
    <property type="entry name" value="IV_pilin_GFxxxE"/>
    <property type="match status" value="1"/>
</dbReference>
<organism evidence="2">
    <name type="scientific">candidate division TA06 bacterium ADurb.Bin131</name>
    <dbReference type="NCBI Taxonomy" id="1852827"/>
    <lineage>
        <taxon>Bacteria</taxon>
        <taxon>Bacteria division TA06</taxon>
    </lineage>
</organism>
<dbReference type="PANTHER" id="PTHR30093">
    <property type="entry name" value="GENERAL SECRETION PATHWAY PROTEIN G"/>
    <property type="match status" value="1"/>
</dbReference>
<keyword evidence="1" id="KW-0488">Methylation</keyword>
<sequence length="238" mass="26926">MRNKKEKVSGFTLIELLVVIAIIAILAAMLLPTLSLAREKARSTVCLSNIKQIYFAFVMYTQDSDEFFPPAYYWTFTSEIDWDFATDDWINWKPGILGVYLNEQVFQCPSRFKLKSYDKPFTGYAYNASYIGGGYSVWTGQTDAPAKISRIQDPSQTVLIADSAIWSTYTSETIANNFLRAPGDIYYYGPNVHFRHNGIANVLFCDGHVQSIGTKYNTDNNDKTLGDLSKDASLYDLQ</sequence>
<dbReference type="InterPro" id="IPR027558">
    <property type="entry name" value="Pre_pil_HX9DG_C"/>
</dbReference>
<dbReference type="GO" id="GO:0015628">
    <property type="term" value="P:protein secretion by the type II secretion system"/>
    <property type="evidence" value="ECO:0007669"/>
    <property type="project" value="InterPro"/>
</dbReference>
<dbReference type="PANTHER" id="PTHR30093:SF2">
    <property type="entry name" value="TYPE II SECRETION SYSTEM PROTEIN H"/>
    <property type="match status" value="1"/>
</dbReference>
<gene>
    <name evidence="2" type="primary">xcpT_2</name>
    <name evidence="2" type="ORF">BWX89_00152</name>
</gene>
<dbReference type="Proteomes" id="UP000485562">
    <property type="component" value="Unassembled WGS sequence"/>
</dbReference>
<dbReference type="SUPFAM" id="SSF54523">
    <property type="entry name" value="Pili subunits"/>
    <property type="match status" value="1"/>
</dbReference>
<comment type="caution">
    <text evidence="2">The sequence shown here is derived from an EMBL/GenBank/DDBJ whole genome shotgun (WGS) entry which is preliminary data.</text>
</comment>
<dbReference type="AlphaFoldDB" id="A0A1V6CE08"/>
<dbReference type="InterPro" id="IPR012902">
    <property type="entry name" value="N_methyl_site"/>
</dbReference>
<dbReference type="NCBIfam" id="TIGR04294">
    <property type="entry name" value="pre_pil_HX9DG"/>
    <property type="match status" value="1"/>
</dbReference>
<protein>
    <submittedName>
        <fullName evidence="2">Type II secretion system protein G</fullName>
    </submittedName>
</protein>
<dbReference type="Pfam" id="PF07963">
    <property type="entry name" value="N_methyl"/>
    <property type="match status" value="1"/>
</dbReference>
<dbReference type="EMBL" id="MWDQ01000023">
    <property type="protein sequence ID" value="OQB75127.1"/>
    <property type="molecule type" value="Genomic_DNA"/>
</dbReference>
<dbReference type="PRINTS" id="PR00813">
    <property type="entry name" value="BCTERIALGSPG"/>
</dbReference>
<dbReference type="GO" id="GO:0015627">
    <property type="term" value="C:type II protein secretion system complex"/>
    <property type="evidence" value="ECO:0007669"/>
    <property type="project" value="InterPro"/>
</dbReference>
<dbReference type="PROSITE" id="PS00409">
    <property type="entry name" value="PROKAR_NTER_METHYL"/>
    <property type="match status" value="1"/>
</dbReference>
<accession>A0A1V6CE08</accession>
<dbReference type="Gene3D" id="3.30.700.10">
    <property type="entry name" value="Glycoprotein, Type 4 Pilin"/>
    <property type="match status" value="1"/>
</dbReference>